<dbReference type="EMBL" id="MU003776">
    <property type="protein sequence ID" value="KAF2723542.1"/>
    <property type="molecule type" value="Genomic_DNA"/>
</dbReference>
<reference evidence="2" key="1">
    <citation type="journal article" date="2020" name="Stud. Mycol.">
        <title>101 Dothideomycetes genomes: a test case for predicting lifestyles and emergence of pathogens.</title>
        <authorList>
            <person name="Haridas S."/>
            <person name="Albert R."/>
            <person name="Binder M."/>
            <person name="Bloem J."/>
            <person name="Labutti K."/>
            <person name="Salamov A."/>
            <person name="Andreopoulos B."/>
            <person name="Baker S."/>
            <person name="Barry K."/>
            <person name="Bills G."/>
            <person name="Bluhm B."/>
            <person name="Cannon C."/>
            <person name="Castanera R."/>
            <person name="Culley D."/>
            <person name="Daum C."/>
            <person name="Ezra D."/>
            <person name="Gonzalez J."/>
            <person name="Henrissat B."/>
            <person name="Kuo A."/>
            <person name="Liang C."/>
            <person name="Lipzen A."/>
            <person name="Lutzoni F."/>
            <person name="Magnuson J."/>
            <person name="Mondo S."/>
            <person name="Nolan M."/>
            <person name="Ohm R."/>
            <person name="Pangilinan J."/>
            <person name="Park H.-J."/>
            <person name="Ramirez L."/>
            <person name="Alfaro M."/>
            <person name="Sun H."/>
            <person name="Tritt A."/>
            <person name="Yoshinaga Y."/>
            <person name="Zwiers L.-H."/>
            <person name="Turgeon B."/>
            <person name="Goodwin S."/>
            <person name="Spatafora J."/>
            <person name="Crous P."/>
            <person name="Grigoriev I."/>
        </authorList>
    </citation>
    <scope>NUCLEOTIDE SEQUENCE</scope>
    <source>
        <strain evidence="2">CBS 116435</strain>
    </source>
</reference>
<evidence type="ECO:0000313" key="3">
    <source>
        <dbReference type="Proteomes" id="UP000799441"/>
    </source>
</evidence>
<evidence type="ECO:0000256" key="1">
    <source>
        <dbReference type="SAM" id="Phobius"/>
    </source>
</evidence>
<keyword evidence="1" id="KW-1133">Transmembrane helix</keyword>
<feature type="transmembrane region" description="Helical" evidence="1">
    <location>
        <begin position="12"/>
        <end position="37"/>
    </location>
</feature>
<sequence length="167" mass="17737">MRLHTHSAGATGTVVGVVCPGCLAAVSVVVVVVTVVVQATERADRHVSSNIVAVISHTIRRHVLAPMRFRLIPSPRLGLPRLVSPLPTLLSSSPINPAVSPWLLSSAGSFTFTDSLPSPLRLVVQRRSLAQPWKDSGADLGCVVCSLCSVILPAQHHLPLLLSHYPT</sequence>
<dbReference type="AlphaFoldDB" id="A0A9P4QAC6"/>
<protein>
    <submittedName>
        <fullName evidence="2">Uncharacterized protein</fullName>
    </submittedName>
</protein>
<accession>A0A9P4QAC6</accession>
<dbReference type="Proteomes" id="UP000799441">
    <property type="component" value="Unassembled WGS sequence"/>
</dbReference>
<name>A0A9P4QAC6_9PEZI</name>
<evidence type="ECO:0000313" key="2">
    <source>
        <dbReference type="EMBL" id="KAF2723542.1"/>
    </source>
</evidence>
<keyword evidence="1" id="KW-0812">Transmembrane</keyword>
<proteinExistence type="predicted"/>
<keyword evidence="3" id="KW-1185">Reference proteome</keyword>
<organism evidence="2 3">
    <name type="scientific">Polychaeton citri CBS 116435</name>
    <dbReference type="NCBI Taxonomy" id="1314669"/>
    <lineage>
        <taxon>Eukaryota</taxon>
        <taxon>Fungi</taxon>
        <taxon>Dikarya</taxon>
        <taxon>Ascomycota</taxon>
        <taxon>Pezizomycotina</taxon>
        <taxon>Dothideomycetes</taxon>
        <taxon>Dothideomycetidae</taxon>
        <taxon>Capnodiales</taxon>
        <taxon>Capnodiaceae</taxon>
        <taxon>Polychaeton</taxon>
    </lineage>
</organism>
<keyword evidence="1" id="KW-0472">Membrane</keyword>
<gene>
    <name evidence="2" type="ORF">K431DRAFT_24083</name>
</gene>
<comment type="caution">
    <text evidence="2">The sequence shown here is derived from an EMBL/GenBank/DDBJ whole genome shotgun (WGS) entry which is preliminary data.</text>
</comment>